<evidence type="ECO:0000256" key="3">
    <source>
        <dbReference type="SAM" id="MobiDB-lite"/>
    </source>
</evidence>
<evidence type="ECO:0000313" key="5">
    <source>
        <dbReference type="EnsemblPlants" id="AUR62023892-RA:cds"/>
    </source>
</evidence>
<sequence>VLDGLLRRERAKEDEHEDTVGPWGGNGGTSWDDGCYSGVREIKLVYDRCIDSITVVYDKNGKSVKSEKHGGNGGSITVEIKLNYPEEYLISVSGHYSSLVQGIPPVIRSLMFKSNLRIFGPFGIQEGTPFYFPMEGGRIIGFKGRSGWYLDSIGFYLSRAQSNTIKKKVQHWLQKSLEPKSSKQSHHTLKAAK</sequence>
<evidence type="ECO:0000259" key="4">
    <source>
        <dbReference type="PROSITE" id="PS51752"/>
    </source>
</evidence>
<comment type="similarity">
    <text evidence="1">Belongs to the jacalin lectin family.</text>
</comment>
<dbReference type="PANTHER" id="PTHR47293">
    <property type="entry name" value="JACALIN-RELATED LECTIN 3"/>
    <property type="match status" value="1"/>
</dbReference>
<dbReference type="GO" id="GO:0030246">
    <property type="term" value="F:carbohydrate binding"/>
    <property type="evidence" value="ECO:0007669"/>
    <property type="project" value="UniProtKB-KW"/>
</dbReference>
<feature type="compositionally biased region" description="Basic and acidic residues" evidence="3">
    <location>
        <begin position="1"/>
        <end position="14"/>
    </location>
</feature>
<dbReference type="Gramene" id="AUR62023892-RA">
    <property type="protein sequence ID" value="AUR62023892-RA:cds"/>
    <property type="gene ID" value="AUR62023892"/>
</dbReference>
<keyword evidence="2" id="KW-0430">Lectin</keyword>
<dbReference type="AlphaFoldDB" id="A0A803M619"/>
<dbReference type="InterPro" id="IPR033734">
    <property type="entry name" value="Jacalin-like_lectin_dom_plant"/>
</dbReference>
<evidence type="ECO:0000256" key="1">
    <source>
        <dbReference type="ARBA" id="ARBA00006568"/>
    </source>
</evidence>
<dbReference type="InterPro" id="IPR036404">
    <property type="entry name" value="Jacalin-like_lectin_dom_sf"/>
</dbReference>
<dbReference type="EnsemblPlants" id="AUR62023892-RA">
    <property type="protein sequence ID" value="AUR62023892-RA:cds"/>
    <property type="gene ID" value="AUR62023892"/>
</dbReference>
<dbReference type="SUPFAM" id="SSF51101">
    <property type="entry name" value="Mannose-binding lectins"/>
    <property type="match status" value="1"/>
</dbReference>
<dbReference type="CDD" id="cd09612">
    <property type="entry name" value="Jacalin"/>
    <property type="match status" value="1"/>
</dbReference>
<dbReference type="PANTHER" id="PTHR47293:SF15">
    <property type="entry name" value="JACALIN-RELATED LECTIN 19"/>
    <property type="match status" value="1"/>
</dbReference>
<dbReference type="PROSITE" id="PS51752">
    <property type="entry name" value="JACALIN_LECTIN"/>
    <property type="match status" value="1"/>
</dbReference>
<proteinExistence type="inferred from homology"/>
<dbReference type="Gene3D" id="2.100.10.30">
    <property type="entry name" value="Jacalin-like lectin domain"/>
    <property type="match status" value="1"/>
</dbReference>
<reference evidence="5" key="2">
    <citation type="submission" date="2021-03" db="UniProtKB">
        <authorList>
            <consortium name="EnsemblPlants"/>
        </authorList>
    </citation>
    <scope>IDENTIFICATION</scope>
</reference>
<reference evidence="5" key="1">
    <citation type="journal article" date="2017" name="Nature">
        <title>The genome of Chenopodium quinoa.</title>
        <authorList>
            <person name="Jarvis D.E."/>
            <person name="Ho Y.S."/>
            <person name="Lightfoot D.J."/>
            <person name="Schmoeckel S.M."/>
            <person name="Li B."/>
            <person name="Borm T.J.A."/>
            <person name="Ohyanagi H."/>
            <person name="Mineta K."/>
            <person name="Michell C.T."/>
            <person name="Saber N."/>
            <person name="Kharbatia N.M."/>
            <person name="Rupper R.R."/>
            <person name="Sharp A.R."/>
            <person name="Dally N."/>
            <person name="Boughton B.A."/>
            <person name="Woo Y.H."/>
            <person name="Gao G."/>
            <person name="Schijlen E.G.W.M."/>
            <person name="Guo X."/>
            <person name="Momin A.A."/>
            <person name="Negrao S."/>
            <person name="Al-Babili S."/>
            <person name="Gehring C."/>
            <person name="Roessner U."/>
            <person name="Jung C."/>
            <person name="Murphy K."/>
            <person name="Arold S.T."/>
            <person name="Gojobori T."/>
            <person name="van der Linden C.G."/>
            <person name="van Loo E.N."/>
            <person name="Jellen E.N."/>
            <person name="Maughan P.J."/>
            <person name="Tester M."/>
        </authorList>
    </citation>
    <scope>NUCLEOTIDE SEQUENCE [LARGE SCALE GENOMIC DNA]</scope>
    <source>
        <strain evidence="5">cv. PI 614886</strain>
    </source>
</reference>
<name>A0A803M619_CHEQI</name>
<keyword evidence="6" id="KW-1185">Reference proteome</keyword>
<dbReference type="Proteomes" id="UP000596660">
    <property type="component" value="Unplaced"/>
</dbReference>
<organism evidence="5 6">
    <name type="scientific">Chenopodium quinoa</name>
    <name type="common">Quinoa</name>
    <dbReference type="NCBI Taxonomy" id="63459"/>
    <lineage>
        <taxon>Eukaryota</taxon>
        <taxon>Viridiplantae</taxon>
        <taxon>Streptophyta</taxon>
        <taxon>Embryophyta</taxon>
        <taxon>Tracheophyta</taxon>
        <taxon>Spermatophyta</taxon>
        <taxon>Magnoliopsida</taxon>
        <taxon>eudicotyledons</taxon>
        <taxon>Gunneridae</taxon>
        <taxon>Pentapetalae</taxon>
        <taxon>Caryophyllales</taxon>
        <taxon>Chenopodiaceae</taxon>
        <taxon>Chenopodioideae</taxon>
        <taxon>Atripliceae</taxon>
        <taxon>Chenopodium</taxon>
    </lineage>
</organism>
<dbReference type="SMART" id="SM00915">
    <property type="entry name" value="Jacalin"/>
    <property type="match status" value="1"/>
</dbReference>
<accession>A0A803M619</accession>
<protein>
    <recommendedName>
        <fullName evidence="4">Jacalin-type lectin domain-containing protein</fullName>
    </recommendedName>
</protein>
<feature type="domain" description="Jacalin-type lectin" evidence="4">
    <location>
        <begin position="17"/>
        <end position="159"/>
    </location>
</feature>
<dbReference type="OMA" id="WFTRMVA"/>
<dbReference type="FunFam" id="2.100.10.30:FF:000001">
    <property type="entry name" value="Jacalin-related lectin 33"/>
    <property type="match status" value="1"/>
</dbReference>
<feature type="region of interest" description="Disordered" evidence="3">
    <location>
        <begin position="1"/>
        <end position="25"/>
    </location>
</feature>
<dbReference type="Pfam" id="PF01419">
    <property type="entry name" value="Jacalin"/>
    <property type="match status" value="1"/>
</dbReference>
<evidence type="ECO:0000313" key="6">
    <source>
        <dbReference type="Proteomes" id="UP000596660"/>
    </source>
</evidence>
<dbReference type="InterPro" id="IPR001229">
    <property type="entry name" value="Jacalin-like_lectin_dom"/>
</dbReference>
<evidence type="ECO:0000256" key="2">
    <source>
        <dbReference type="ARBA" id="ARBA00022734"/>
    </source>
</evidence>